<keyword evidence="1" id="KW-0614">Plasmid</keyword>
<accession>A0A024ELX6</accession>
<protein>
    <submittedName>
        <fullName evidence="1">Uncharacterized protein</fullName>
    </submittedName>
</protein>
<dbReference type="Proteomes" id="UP000026913">
    <property type="component" value="Plasmid unnamed"/>
</dbReference>
<name>A0A024ELX6_9PSED</name>
<proteinExistence type="predicted"/>
<organism evidence="1 2">
    <name type="scientific">Pseudomonas mandelii JR-1</name>
    <dbReference type="NCBI Taxonomy" id="1147786"/>
    <lineage>
        <taxon>Bacteria</taxon>
        <taxon>Pseudomonadati</taxon>
        <taxon>Pseudomonadota</taxon>
        <taxon>Gammaproteobacteria</taxon>
        <taxon>Pseudomonadales</taxon>
        <taxon>Pseudomonadaceae</taxon>
        <taxon>Pseudomonas</taxon>
    </lineage>
</organism>
<dbReference type="KEGG" id="pman:OU5_P0338"/>
<dbReference type="AlphaFoldDB" id="A0A024ELX6"/>
<dbReference type="EMBL" id="CP005961">
    <property type="protein sequence ID" value="AHZ73590.1"/>
    <property type="molecule type" value="Genomic_DNA"/>
</dbReference>
<dbReference type="HOGENOM" id="CLU_780454_0_0_6"/>
<sequence>MPSNDVLWFKLDKELVASFAEADLVDFNWDDYVKYDEGQEIKLKARNVSYEMNGKQDFKEYSEIPARFVHSKGDAIALSPGGWRPLAFIPNGAVVLFDKNAFGTVKNHIDKKGNPQPHAIQVVVDLFQNREITIDPKPILLEGNNRFDKRLPSLEEMRTELGFFTTKMQERAPNLTIKATDASLPQLHKASAVFFQGLEAILEFIDTVYGKYESGHHVPQNLEGFKAIISLAKAANVQGFHLIFAAIVFKAVTGERHNPILKLLKFNKPNFISDGHSFNGALDIYSLILFLSEIRNHGDNVFFVTADKDLIHLWNDMNAFMMVNDEPGVLHFDMMYFLPGLEGDEIGELEQLMNG</sequence>
<evidence type="ECO:0000313" key="2">
    <source>
        <dbReference type="Proteomes" id="UP000026913"/>
    </source>
</evidence>
<geneLocation type="plasmid" evidence="2"/>
<evidence type="ECO:0000313" key="1">
    <source>
        <dbReference type="EMBL" id="AHZ73590.1"/>
    </source>
</evidence>
<dbReference type="OrthoDB" id="6995732at2"/>
<gene>
    <name evidence="1" type="ORF">OU5_P0338</name>
</gene>
<reference evidence="1 2" key="1">
    <citation type="journal article" date="2012" name="J. Bacteriol.">
        <title>Genome sequence of cold-adapted Pseudomonas mandelii strain JR-1.</title>
        <authorList>
            <person name="Jang S.H."/>
            <person name="Kim J."/>
            <person name="Kim J."/>
            <person name="Hong S."/>
            <person name="Lee C."/>
        </authorList>
    </citation>
    <scope>NUCLEOTIDE SEQUENCE [LARGE SCALE GENOMIC DNA]</scope>
    <source>
        <strain evidence="1 2">JR-1</strain>
        <plasmid evidence="2">Plasmid</plasmid>
    </source>
</reference>
<dbReference type="RefSeq" id="WP_010466325.1">
    <property type="nucleotide sequence ID" value="NZ_CP005961.1"/>
</dbReference>